<dbReference type="InterPro" id="IPR015419">
    <property type="entry name" value="CTAG/Pcc1"/>
</dbReference>
<comment type="caution">
    <text evidence="7">The sequence shown here is derived from an EMBL/GenBank/DDBJ whole genome shotgun (WGS) entry which is preliminary data.</text>
</comment>
<keyword evidence="5" id="KW-0819">tRNA processing</keyword>
<comment type="similarity">
    <text evidence="3">Belongs to the CTAG/PCC1 family.</text>
</comment>
<dbReference type="EMBL" id="BFEA01000794">
    <property type="protein sequence ID" value="GBG90200.1"/>
    <property type="molecule type" value="Genomic_DNA"/>
</dbReference>
<evidence type="ECO:0000313" key="7">
    <source>
        <dbReference type="EMBL" id="GBG90200.1"/>
    </source>
</evidence>
<name>A0A388M6N7_CHABU</name>
<dbReference type="Gene3D" id="3.30.310.50">
    <property type="entry name" value="Alpha-D-phosphohexomutase, C-terminal domain"/>
    <property type="match status" value="1"/>
</dbReference>
<evidence type="ECO:0000256" key="3">
    <source>
        <dbReference type="ARBA" id="ARBA00007073"/>
    </source>
</evidence>
<evidence type="ECO:0000313" key="8">
    <source>
        <dbReference type="Proteomes" id="UP000265515"/>
    </source>
</evidence>
<evidence type="ECO:0000256" key="1">
    <source>
        <dbReference type="ARBA" id="ARBA00004123"/>
    </source>
</evidence>
<dbReference type="GO" id="GO:0000408">
    <property type="term" value="C:EKC/KEOPS complex"/>
    <property type="evidence" value="ECO:0007669"/>
    <property type="project" value="TreeGrafter"/>
</dbReference>
<dbReference type="Gramene" id="GBG90200">
    <property type="protein sequence ID" value="GBG90200"/>
    <property type="gene ID" value="CBR_g50381"/>
</dbReference>
<dbReference type="GO" id="GO:0005634">
    <property type="term" value="C:nucleus"/>
    <property type="evidence" value="ECO:0007669"/>
    <property type="project" value="UniProtKB-SubCell"/>
</dbReference>
<evidence type="ECO:0000256" key="4">
    <source>
        <dbReference type="ARBA" id="ARBA00022490"/>
    </source>
</evidence>
<protein>
    <submittedName>
        <fullName evidence="7">Uncharacterized protein</fullName>
    </submittedName>
</protein>
<dbReference type="Pfam" id="PF09341">
    <property type="entry name" value="Pcc1"/>
    <property type="match status" value="1"/>
</dbReference>
<dbReference type="GO" id="GO:0005737">
    <property type="term" value="C:cytoplasm"/>
    <property type="evidence" value="ECO:0007669"/>
    <property type="project" value="UniProtKB-SubCell"/>
</dbReference>
<organism evidence="7 8">
    <name type="scientific">Chara braunii</name>
    <name type="common">Braun's stonewort</name>
    <dbReference type="NCBI Taxonomy" id="69332"/>
    <lineage>
        <taxon>Eukaryota</taxon>
        <taxon>Viridiplantae</taxon>
        <taxon>Streptophyta</taxon>
        <taxon>Charophyceae</taxon>
        <taxon>Charales</taxon>
        <taxon>Characeae</taxon>
        <taxon>Chara</taxon>
    </lineage>
</organism>
<evidence type="ECO:0000256" key="2">
    <source>
        <dbReference type="ARBA" id="ARBA00004496"/>
    </source>
</evidence>
<keyword evidence="4" id="KW-0963">Cytoplasm</keyword>
<evidence type="ECO:0000256" key="5">
    <source>
        <dbReference type="ARBA" id="ARBA00022694"/>
    </source>
</evidence>
<dbReference type="GO" id="GO:0008033">
    <property type="term" value="P:tRNA processing"/>
    <property type="evidence" value="ECO:0007669"/>
    <property type="project" value="UniProtKB-KW"/>
</dbReference>
<keyword evidence="8" id="KW-1185">Reference proteome</keyword>
<keyword evidence="6" id="KW-0539">Nucleus</keyword>
<dbReference type="FunFam" id="3.30.310.50:FF:000005">
    <property type="entry name" value="L antigen family member 3"/>
    <property type="match status" value="1"/>
</dbReference>
<reference evidence="7 8" key="1">
    <citation type="journal article" date="2018" name="Cell">
        <title>The Chara Genome: Secondary Complexity and Implications for Plant Terrestrialization.</title>
        <authorList>
            <person name="Nishiyama T."/>
            <person name="Sakayama H."/>
            <person name="Vries J.D."/>
            <person name="Buschmann H."/>
            <person name="Saint-Marcoux D."/>
            <person name="Ullrich K.K."/>
            <person name="Haas F.B."/>
            <person name="Vanderstraeten L."/>
            <person name="Becker D."/>
            <person name="Lang D."/>
            <person name="Vosolsobe S."/>
            <person name="Rombauts S."/>
            <person name="Wilhelmsson P.K.I."/>
            <person name="Janitza P."/>
            <person name="Kern R."/>
            <person name="Heyl A."/>
            <person name="Rumpler F."/>
            <person name="Villalobos L.I.A.C."/>
            <person name="Clay J.M."/>
            <person name="Skokan R."/>
            <person name="Toyoda A."/>
            <person name="Suzuki Y."/>
            <person name="Kagoshima H."/>
            <person name="Schijlen E."/>
            <person name="Tajeshwar N."/>
            <person name="Catarino B."/>
            <person name="Hetherington A.J."/>
            <person name="Saltykova A."/>
            <person name="Bonnot C."/>
            <person name="Breuninger H."/>
            <person name="Symeonidi A."/>
            <person name="Radhakrishnan G.V."/>
            <person name="Van Nieuwerburgh F."/>
            <person name="Deforce D."/>
            <person name="Chang C."/>
            <person name="Karol K.G."/>
            <person name="Hedrich R."/>
            <person name="Ulvskov P."/>
            <person name="Glockner G."/>
            <person name="Delwiche C.F."/>
            <person name="Petrasek J."/>
            <person name="Van de Peer Y."/>
            <person name="Friml J."/>
            <person name="Beilby M."/>
            <person name="Dolan L."/>
            <person name="Kohara Y."/>
            <person name="Sugano S."/>
            <person name="Fujiyama A."/>
            <person name="Delaux P.-M."/>
            <person name="Quint M."/>
            <person name="TheiBen G."/>
            <person name="Hagemann M."/>
            <person name="Harholt J."/>
            <person name="Dunand C."/>
            <person name="Zachgo S."/>
            <person name="Langdale J."/>
            <person name="Maumus F."/>
            <person name="Straeten D.V.D."/>
            <person name="Gould S.B."/>
            <person name="Rensing S.A."/>
        </authorList>
    </citation>
    <scope>NUCLEOTIDE SEQUENCE [LARGE SCALE GENOMIC DNA]</scope>
    <source>
        <strain evidence="7 8">S276</strain>
    </source>
</reference>
<dbReference type="PANTHER" id="PTHR31283:SF5">
    <property type="entry name" value="EKC_KEOPS COMPLEX SUBUNIT LAGE3"/>
    <property type="match status" value="1"/>
</dbReference>
<sequence>MGLTEREEVMADVKEDVPGMTGDDAGNAHVEVVGVKHKEEVVEYDGREDKFPFKCSFSVKYASHEDANVVRNTMIVDGELNPGKVLREIDVNDCLLNVSFRSAEARLLRAVLSTFMDVLILATRTIEKFGGRSSLN</sequence>
<dbReference type="Proteomes" id="UP000265515">
    <property type="component" value="Unassembled WGS sequence"/>
</dbReference>
<dbReference type="AlphaFoldDB" id="A0A388M6N7"/>
<dbReference type="PANTHER" id="PTHR31283">
    <property type="entry name" value="EKC/KEOPS COMPLEX SUBUNIT PCC1 FAMILY MEMBER"/>
    <property type="match status" value="1"/>
</dbReference>
<dbReference type="OrthoDB" id="10025739at2759"/>
<accession>A0A388M6N7</accession>
<gene>
    <name evidence="7" type="ORF">CBR_g50381</name>
</gene>
<comment type="subcellular location">
    <subcellularLocation>
        <location evidence="2">Cytoplasm</location>
    </subcellularLocation>
    <subcellularLocation>
        <location evidence="1">Nucleus</location>
    </subcellularLocation>
</comment>
<dbReference type="GO" id="GO:0070525">
    <property type="term" value="P:tRNA threonylcarbamoyladenosine metabolic process"/>
    <property type="evidence" value="ECO:0007669"/>
    <property type="project" value="TreeGrafter"/>
</dbReference>
<proteinExistence type="inferred from homology"/>
<evidence type="ECO:0000256" key="6">
    <source>
        <dbReference type="ARBA" id="ARBA00023242"/>
    </source>
</evidence>